<feature type="signal peptide" evidence="5">
    <location>
        <begin position="1"/>
        <end position="19"/>
    </location>
</feature>
<comment type="similarity">
    <text evidence="2">Belongs to the bacterial solute-binding protein 1 family.</text>
</comment>
<dbReference type="Pfam" id="PF13416">
    <property type="entry name" value="SBP_bac_8"/>
    <property type="match status" value="1"/>
</dbReference>
<keyword evidence="7" id="KW-1185">Reference proteome</keyword>
<evidence type="ECO:0000256" key="3">
    <source>
        <dbReference type="ARBA" id="ARBA00022448"/>
    </source>
</evidence>
<name>A0A927CHE3_9BACL</name>
<evidence type="ECO:0000313" key="6">
    <source>
        <dbReference type="EMBL" id="MBD2865795.1"/>
    </source>
</evidence>
<comment type="caution">
    <text evidence="6">The sequence shown here is derived from an EMBL/GenBank/DDBJ whole genome shotgun (WGS) entry which is preliminary data.</text>
</comment>
<proteinExistence type="inferred from homology"/>
<protein>
    <submittedName>
        <fullName evidence="6">Extracellular solute-binding protein</fullName>
    </submittedName>
</protein>
<dbReference type="InterPro" id="IPR006059">
    <property type="entry name" value="SBP"/>
</dbReference>
<dbReference type="InterPro" id="IPR050490">
    <property type="entry name" value="Bact_solute-bd_prot1"/>
</dbReference>
<sequence>MSFVKTVFVSCFAALLILAATGCSSSGKGTNDPSVQTNEAAKPVTLTMYFKCFAVSDDDFARDFAGPVSRKYPHITLQKIDCTDANQFNQMIVAKELPDIIDDGITNIPILLDMDVPTDLNELVRKYEFELGAITPQILQFFKQFGQNGELYSLPRTQNVFATYYNKDLFDKFGVAYPVDGMTWDQYIELAKRLTVVERDSRYYGLQMGYFNRLQTQLSLPFTDPATGKALIQQHEGWRSMFSVFQTIFSIPNNRPPAAGVLYHGLNRFTKDRNVAILPDIFIGQAMDQFNKEGIGWDIASFPVFADKPKTGIGVFANGFVIPKTSKHKEEAFQAIAHLLSPEVQAEATRNGNMTVLDRKDIKQNFLENSAVYRGKNIPAFYYNNVAEPYITTKYDLVASNAYTEALRQFIFGSKDLNTVLREAEETANKAIASERAK</sequence>
<dbReference type="Gene3D" id="3.40.190.10">
    <property type="entry name" value="Periplasmic binding protein-like II"/>
    <property type="match status" value="1"/>
</dbReference>
<feature type="chain" id="PRO_5039722332" evidence="5">
    <location>
        <begin position="20"/>
        <end position="438"/>
    </location>
</feature>
<dbReference type="SUPFAM" id="SSF53850">
    <property type="entry name" value="Periplasmic binding protein-like II"/>
    <property type="match status" value="1"/>
</dbReference>
<gene>
    <name evidence="6" type="ORF">IDH45_27820</name>
</gene>
<dbReference type="Proteomes" id="UP000639396">
    <property type="component" value="Unassembled WGS sequence"/>
</dbReference>
<evidence type="ECO:0000256" key="5">
    <source>
        <dbReference type="SAM" id="SignalP"/>
    </source>
</evidence>
<dbReference type="PANTHER" id="PTHR43649:SF31">
    <property type="entry name" value="SN-GLYCEROL-3-PHOSPHATE-BINDING PERIPLASMIC PROTEIN UGPB"/>
    <property type="match status" value="1"/>
</dbReference>
<dbReference type="EMBL" id="JACXJA010000047">
    <property type="protein sequence ID" value="MBD2865795.1"/>
    <property type="molecule type" value="Genomic_DNA"/>
</dbReference>
<reference evidence="6" key="1">
    <citation type="submission" date="2020-09" db="EMBL/GenBank/DDBJ databases">
        <title>A novel bacterium of genus Paenibacillus, isolated from South China Sea.</title>
        <authorList>
            <person name="Huang H."/>
            <person name="Mo K."/>
            <person name="Hu Y."/>
        </authorList>
    </citation>
    <scope>NUCLEOTIDE SEQUENCE</scope>
    <source>
        <strain evidence="6">IB182363</strain>
    </source>
</reference>
<dbReference type="AlphaFoldDB" id="A0A927CHE3"/>
<evidence type="ECO:0000313" key="7">
    <source>
        <dbReference type="Proteomes" id="UP000639396"/>
    </source>
</evidence>
<keyword evidence="3" id="KW-0813">Transport</keyword>
<accession>A0A927CHE3</accession>
<organism evidence="6 7">
    <name type="scientific">Paenibacillus oceani</name>
    <dbReference type="NCBI Taxonomy" id="2772510"/>
    <lineage>
        <taxon>Bacteria</taxon>
        <taxon>Bacillati</taxon>
        <taxon>Bacillota</taxon>
        <taxon>Bacilli</taxon>
        <taxon>Bacillales</taxon>
        <taxon>Paenibacillaceae</taxon>
        <taxon>Paenibacillus</taxon>
    </lineage>
</organism>
<dbReference type="GO" id="GO:0030313">
    <property type="term" value="C:cell envelope"/>
    <property type="evidence" value="ECO:0007669"/>
    <property type="project" value="UniProtKB-SubCell"/>
</dbReference>
<keyword evidence="4 5" id="KW-0732">Signal</keyword>
<evidence type="ECO:0000256" key="4">
    <source>
        <dbReference type="ARBA" id="ARBA00022729"/>
    </source>
</evidence>
<dbReference type="PANTHER" id="PTHR43649">
    <property type="entry name" value="ARABINOSE-BINDING PROTEIN-RELATED"/>
    <property type="match status" value="1"/>
</dbReference>
<dbReference type="PROSITE" id="PS51257">
    <property type="entry name" value="PROKAR_LIPOPROTEIN"/>
    <property type="match status" value="1"/>
</dbReference>
<evidence type="ECO:0000256" key="2">
    <source>
        <dbReference type="ARBA" id="ARBA00008520"/>
    </source>
</evidence>
<evidence type="ECO:0000256" key="1">
    <source>
        <dbReference type="ARBA" id="ARBA00004196"/>
    </source>
</evidence>
<comment type="subcellular location">
    <subcellularLocation>
        <location evidence="1">Cell envelope</location>
    </subcellularLocation>
</comment>
<dbReference type="RefSeq" id="WP_190931415.1">
    <property type="nucleotide sequence ID" value="NZ_JACXJA010000047.1"/>
</dbReference>